<evidence type="ECO:0000256" key="9">
    <source>
        <dbReference type="SAM" id="MobiDB-lite"/>
    </source>
</evidence>
<dbReference type="AlphaFoldDB" id="A0A9N8V7N8"/>
<proteinExistence type="inferred from homology"/>
<evidence type="ECO:0000256" key="3">
    <source>
        <dbReference type="ARBA" id="ARBA00005467"/>
    </source>
</evidence>
<keyword evidence="6 8" id="KW-1133">Transmembrane helix</keyword>
<evidence type="ECO:0000256" key="1">
    <source>
        <dbReference type="ARBA" id="ARBA00003246"/>
    </source>
</evidence>
<comment type="caution">
    <text evidence="10">The sequence shown here is derived from an EMBL/GenBank/DDBJ whole genome shotgun (WGS) entry which is preliminary data.</text>
</comment>
<evidence type="ECO:0000313" key="10">
    <source>
        <dbReference type="EMBL" id="CAG8445659.1"/>
    </source>
</evidence>
<dbReference type="Pfam" id="PF05832">
    <property type="entry name" value="DUF846"/>
    <property type="match status" value="1"/>
</dbReference>
<gene>
    <name evidence="10" type="ORF">AGERDE_LOCUS1392</name>
</gene>
<keyword evidence="5 8" id="KW-0812">Transmembrane</keyword>
<dbReference type="GO" id="GO:0000139">
    <property type="term" value="C:Golgi membrane"/>
    <property type="evidence" value="ECO:0007669"/>
    <property type="project" value="UniProtKB-SubCell"/>
</dbReference>
<feature type="transmembrane region" description="Helical" evidence="8">
    <location>
        <begin position="180"/>
        <end position="199"/>
    </location>
</feature>
<dbReference type="PANTHER" id="PTHR13019:SF7">
    <property type="entry name" value="GOLGI APPARATUS MEMBRANE PROTEIN TVP23"/>
    <property type="match status" value="1"/>
</dbReference>
<keyword evidence="7 8" id="KW-0472">Membrane</keyword>
<keyword evidence="8" id="KW-0333">Golgi apparatus</keyword>
<dbReference type="GO" id="GO:0016192">
    <property type="term" value="P:vesicle-mediated transport"/>
    <property type="evidence" value="ECO:0007669"/>
    <property type="project" value="TreeGrafter"/>
</dbReference>
<evidence type="ECO:0000313" key="11">
    <source>
        <dbReference type="Proteomes" id="UP000789831"/>
    </source>
</evidence>
<accession>A0A9N8V7N8</accession>
<dbReference type="GO" id="GO:0009306">
    <property type="term" value="P:protein secretion"/>
    <property type="evidence" value="ECO:0007669"/>
    <property type="project" value="TreeGrafter"/>
</dbReference>
<feature type="transmembrane region" description="Helical" evidence="8">
    <location>
        <begin position="154"/>
        <end position="174"/>
    </location>
</feature>
<evidence type="ECO:0000256" key="6">
    <source>
        <dbReference type="ARBA" id="ARBA00022989"/>
    </source>
</evidence>
<comment type="subcellular location">
    <subcellularLocation>
        <location evidence="8">Golgi apparatus membrane</location>
        <topology evidence="8">Multi-pass membrane protein</topology>
    </subcellularLocation>
    <subcellularLocation>
        <location evidence="2">Membrane</location>
        <topology evidence="2">Multi-pass membrane protein</topology>
    </subcellularLocation>
</comment>
<comment type="function">
    <text evidence="1 8">Golgi membrane protein involved in vesicular trafficking.</text>
</comment>
<sequence length="238" mass="26290">MSESAQKTEVIPTTTNSNPDHLSTPEITVEIELKSDEQKPETEMESTANLLSSASPFAGVEGDIESASIGGTRANSTFIDNNQDKQNIWQKSSLPPAFSDRSSTAFDFWTVKNVTGRLLVGLRWWNEIQEDGSNVWMFESRDPSRPVNQTDARVFWISLYVTFVAWIICGILLGIFNAKWFLLIVVALVLNFANVLGYTQCDKDAKKKWATGFAARAATGNAGFAGKLFSASLGKMFK</sequence>
<evidence type="ECO:0000256" key="7">
    <source>
        <dbReference type="ARBA" id="ARBA00023136"/>
    </source>
</evidence>
<evidence type="ECO:0000256" key="4">
    <source>
        <dbReference type="ARBA" id="ARBA00013603"/>
    </source>
</evidence>
<name>A0A9N8V7N8_9GLOM</name>
<feature type="compositionally biased region" description="Polar residues" evidence="9">
    <location>
        <begin position="1"/>
        <end position="21"/>
    </location>
</feature>
<evidence type="ECO:0000256" key="5">
    <source>
        <dbReference type="ARBA" id="ARBA00022692"/>
    </source>
</evidence>
<protein>
    <recommendedName>
        <fullName evidence="4 8">Golgi apparatus membrane protein TVP23</fullName>
    </recommendedName>
</protein>
<dbReference type="OrthoDB" id="2151161at2759"/>
<feature type="region of interest" description="Disordered" evidence="9">
    <location>
        <begin position="1"/>
        <end position="25"/>
    </location>
</feature>
<dbReference type="InterPro" id="IPR008564">
    <property type="entry name" value="TVP23-like"/>
</dbReference>
<evidence type="ECO:0000256" key="8">
    <source>
        <dbReference type="RuleBase" id="RU361206"/>
    </source>
</evidence>
<dbReference type="EMBL" id="CAJVPL010000094">
    <property type="protein sequence ID" value="CAG8445659.1"/>
    <property type="molecule type" value="Genomic_DNA"/>
</dbReference>
<keyword evidence="11" id="KW-1185">Reference proteome</keyword>
<dbReference type="Proteomes" id="UP000789831">
    <property type="component" value="Unassembled WGS sequence"/>
</dbReference>
<organism evidence="10 11">
    <name type="scientific">Ambispora gerdemannii</name>
    <dbReference type="NCBI Taxonomy" id="144530"/>
    <lineage>
        <taxon>Eukaryota</taxon>
        <taxon>Fungi</taxon>
        <taxon>Fungi incertae sedis</taxon>
        <taxon>Mucoromycota</taxon>
        <taxon>Glomeromycotina</taxon>
        <taxon>Glomeromycetes</taxon>
        <taxon>Archaeosporales</taxon>
        <taxon>Ambisporaceae</taxon>
        <taxon>Ambispora</taxon>
    </lineage>
</organism>
<evidence type="ECO:0000256" key="2">
    <source>
        <dbReference type="ARBA" id="ARBA00004141"/>
    </source>
</evidence>
<reference evidence="10" key="1">
    <citation type="submission" date="2021-06" db="EMBL/GenBank/DDBJ databases">
        <authorList>
            <person name="Kallberg Y."/>
            <person name="Tangrot J."/>
            <person name="Rosling A."/>
        </authorList>
    </citation>
    <scope>NUCLEOTIDE SEQUENCE</scope>
    <source>
        <strain evidence="10">MT106</strain>
    </source>
</reference>
<comment type="similarity">
    <text evidence="3 8">Belongs to the TVP23 family.</text>
</comment>
<dbReference type="PANTHER" id="PTHR13019">
    <property type="entry name" value="GOLGI APPARATUS MEMBRANE PROTEIN TVP23"/>
    <property type="match status" value="1"/>
</dbReference>